<reference evidence="1" key="1">
    <citation type="submission" date="2019-08" db="EMBL/GenBank/DDBJ databases">
        <authorList>
            <person name="Kucharzyk K."/>
            <person name="Murdoch R.W."/>
            <person name="Higgins S."/>
            <person name="Loffler F."/>
        </authorList>
    </citation>
    <scope>NUCLEOTIDE SEQUENCE</scope>
</reference>
<proteinExistence type="predicted"/>
<protein>
    <submittedName>
        <fullName evidence="1">Uncharacterized protein</fullName>
    </submittedName>
</protein>
<gene>
    <name evidence="1" type="ORF">SDC9_159453</name>
</gene>
<comment type="caution">
    <text evidence="1">The sequence shown here is derived from an EMBL/GenBank/DDBJ whole genome shotgun (WGS) entry which is preliminary data.</text>
</comment>
<organism evidence="1">
    <name type="scientific">bioreactor metagenome</name>
    <dbReference type="NCBI Taxonomy" id="1076179"/>
    <lineage>
        <taxon>unclassified sequences</taxon>
        <taxon>metagenomes</taxon>
        <taxon>ecological metagenomes</taxon>
    </lineage>
</organism>
<sequence length="145" mass="14891">MIGPAELVAGRARQLGAPEVHLIGQVGHVIVLLRNRGRAKGIGLDQIGAGCQVFLMDVANHVGTGQRQQLVVALDVMGEVLEALARSIGTGIALAAILRLAQLETLNHGAHGSVKNDEALGKRCGQLLGSGVGGGGVRLAHRPPL</sequence>
<accession>A0A645FCS3</accession>
<name>A0A645FCS3_9ZZZZ</name>
<evidence type="ECO:0000313" key="1">
    <source>
        <dbReference type="EMBL" id="MPN12141.1"/>
    </source>
</evidence>
<dbReference type="EMBL" id="VSSQ01058434">
    <property type="protein sequence ID" value="MPN12141.1"/>
    <property type="molecule type" value="Genomic_DNA"/>
</dbReference>
<dbReference type="AlphaFoldDB" id="A0A645FCS3"/>